<evidence type="ECO:0000313" key="4">
    <source>
        <dbReference type="Proteomes" id="UP000182258"/>
    </source>
</evidence>
<dbReference type="EMBL" id="FOMB01000001">
    <property type="protein sequence ID" value="SFB96389.1"/>
    <property type="molecule type" value="Genomic_DNA"/>
</dbReference>
<dbReference type="EMBL" id="LAPV01000159">
    <property type="protein sequence ID" value="KKC31600.1"/>
    <property type="molecule type" value="Genomic_DNA"/>
</dbReference>
<organism evidence="2 4">
    <name type="scientific">Devosia psychrophila</name>
    <dbReference type="NCBI Taxonomy" id="728005"/>
    <lineage>
        <taxon>Bacteria</taxon>
        <taxon>Pseudomonadati</taxon>
        <taxon>Pseudomonadota</taxon>
        <taxon>Alphaproteobacteria</taxon>
        <taxon>Hyphomicrobiales</taxon>
        <taxon>Devosiaceae</taxon>
        <taxon>Devosia</taxon>
    </lineage>
</organism>
<dbReference type="AlphaFoldDB" id="A0A0F5PSP0"/>
<proteinExistence type="predicted"/>
<dbReference type="RefSeq" id="WP_046172375.1">
    <property type="nucleotide sequence ID" value="NZ_FOMB01000001.1"/>
</dbReference>
<dbReference type="Proteomes" id="UP000182258">
    <property type="component" value="Unassembled WGS sequence"/>
</dbReference>
<name>A0A0F5PSP0_9HYPH</name>
<evidence type="ECO:0000313" key="3">
    <source>
        <dbReference type="Proteomes" id="UP000033519"/>
    </source>
</evidence>
<reference evidence="2 4" key="2">
    <citation type="submission" date="2016-10" db="EMBL/GenBank/DDBJ databases">
        <authorList>
            <person name="de Groot N.N."/>
        </authorList>
    </citation>
    <scope>NUCLEOTIDE SEQUENCE [LARGE SCALE GENOMIC DNA]</scope>
    <source>
        <strain evidence="2 4">CGMCC 1.10210</strain>
    </source>
</reference>
<evidence type="ECO:0000313" key="1">
    <source>
        <dbReference type="EMBL" id="KKC31600.1"/>
    </source>
</evidence>
<protein>
    <submittedName>
        <fullName evidence="2">Uncharacterized protein</fullName>
    </submittedName>
</protein>
<keyword evidence="3" id="KW-1185">Reference proteome</keyword>
<accession>A0A0F5PSP0</accession>
<dbReference type="Proteomes" id="UP000033519">
    <property type="component" value="Unassembled WGS sequence"/>
</dbReference>
<evidence type="ECO:0000313" key="2">
    <source>
        <dbReference type="EMBL" id="SFB96389.1"/>
    </source>
</evidence>
<dbReference type="OrthoDB" id="7658594at2"/>
<sequence length="153" mass="16836">MNIPDPQTFTDPIKLRKLMANAVRLGYIDLAFGCQMRIAELAGAAYSEAIDRAFFTGLVAAEEFRTADNGRSTKLINIRARHKKFGAIRVLTDLVMAPDVSDGFAKLVEHKRSDLTAEAIVLNHEDQFSVDAVNAARKKLMDNNVNLGETAEA</sequence>
<dbReference type="PATRIC" id="fig|728005.3.peg.1821"/>
<dbReference type="STRING" id="728005.SAMN04488059_101202"/>
<reference evidence="1 3" key="1">
    <citation type="submission" date="2015-03" db="EMBL/GenBank/DDBJ databases">
        <authorList>
            <person name="Lepp D."/>
            <person name="Hassan Y.I."/>
            <person name="Li X.-Z."/>
            <person name="Zhou T."/>
        </authorList>
    </citation>
    <scope>NUCLEOTIDE SEQUENCE [LARGE SCALE GENOMIC DNA]</scope>
    <source>
        <strain evidence="1 3">Cr7-05</strain>
    </source>
</reference>
<gene>
    <name evidence="2" type="ORF">SAMN04488059_101202</name>
    <name evidence="1" type="ORF">WH91_17935</name>
</gene>